<dbReference type="EMBL" id="AJWJ01000004">
    <property type="protein sequence ID" value="KAF2078462.1"/>
    <property type="molecule type" value="Genomic_DNA"/>
</dbReference>
<gene>
    <name evidence="2" type="ORF">CYY_000212</name>
</gene>
<dbReference type="OrthoDB" id="10290201at2759"/>
<comment type="caution">
    <text evidence="2">The sequence shown here is derived from an EMBL/GenBank/DDBJ whole genome shotgun (WGS) entry which is preliminary data.</text>
</comment>
<dbReference type="AlphaFoldDB" id="A0A8J4Q525"/>
<organism evidence="2 3">
    <name type="scientific">Polysphondylium violaceum</name>
    <dbReference type="NCBI Taxonomy" id="133409"/>
    <lineage>
        <taxon>Eukaryota</taxon>
        <taxon>Amoebozoa</taxon>
        <taxon>Evosea</taxon>
        <taxon>Eumycetozoa</taxon>
        <taxon>Dictyostelia</taxon>
        <taxon>Dictyosteliales</taxon>
        <taxon>Dictyosteliaceae</taxon>
        <taxon>Polysphondylium</taxon>
    </lineage>
</organism>
<sequence>MNSTTTTTTTDRFYSIWRNRYIRDCIRCNVCRDNVINVTIEYINDNHRYLSLFTYNDKVEYNIIIQFQIINIDDVIKYTKSNHRELIDSIYIVPNFQIDNSDDSDEEDVETKQREQQLSKELMYSFHQGLRILSFPVVYQHPIGRNHKLPDSITDLHIDCGYLYDVNSPFVDMILSELPPQLKKLYLSRDLDINVPMCTIPDTLEVFEFATTSENFKHFVVPPNKRFQDCLLQVECGQDLEWVAQHTWVHRAKFASYYFDPTYVIPSHLTDIDIHARFDKLGRGVLPVSLTKLTIYEHKEPLEVGVLPPGLLDLELHYYDHQLEQGHLPDSLTKLIMRDYEKPLKPHVFGNRLKSLTLVSFNEEIQAQSLPHSLEYLDLPVFRGSFEHVGPLDNLNELKIPHLHTSVAILLQNVTKIDITTRGIPNKVFLKDTAIQDLYLLYKSLDRYNLYPGFFPSAVLNIEIRGLDIKMKGVIPDSCVSLNTDQTNLNTKLLPSSINIVKY</sequence>
<evidence type="ECO:0008006" key="4">
    <source>
        <dbReference type="Google" id="ProtNLM"/>
    </source>
</evidence>
<dbReference type="InterPro" id="IPR051251">
    <property type="entry name" value="STK_FNIP-Repeat"/>
</dbReference>
<evidence type="ECO:0000313" key="3">
    <source>
        <dbReference type="Proteomes" id="UP000695562"/>
    </source>
</evidence>
<dbReference type="Pfam" id="PF05725">
    <property type="entry name" value="FNIP"/>
    <property type="match status" value="2"/>
</dbReference>
<dbReference type="PANTHER" id="PTHR32134">
    <property type="entry name" value="FNIP REPEAT-CONTAINING PROTEIN"/>
    <property type="match status" value="1"/>
</dbReference>
<keyword evidence="1" id="KW-0677">Repeat</keyword>
<proteinExistence type="predicted"/>
<accession>A0A8J4Q525</accession>
<reference evidence="2" key="1">
    <citation type="submission" date="2020-01" db="EMBL/GenBank/DDBJ databases">
        <title>Development of genomics and gene disruption for Polysphondylium violaceum indicates a role for the polyketide synthase stlB in stalk morphogenesis.</title>
        <authorList>
            <person name="Narita B."/>
            <person name="Kawabe Y."/>
            <person name="Kin K."/>
            <person name="Saito T."/>
            <person name="Gibbs R."/>
            <person name="Kuspa A."/>
            <person name="Muzny D."/>
            <person name="Queller D."/>
            <person name="Richards S."/>
            <person name="Strassman J."/>
            <person name="Sucgang R."/>
            <person name="Worley K."/>
            <person name="Schaap P."/>
        </authorList>
    </citation>
    <scope>NUCLEOTIDE SEQUENCE</scope>
    <source>
        <strain evidence="2">QSvi11</strain>
    </source>
</reference>
<protein>
    <recommendedName>
        <fullName evidence="4">FNIP repeat-containing protein</fullName>
    </recommendedName>
</protein>
<evidence type="ECO:0000256" key="1">
    <source>
        <dbReference type="ARBA" id="ARBA00022737"/>
    </source>
</evidence>
<name>A0A8J4Q525_9MYCE</name>
<evidence type="ECO:0000313" key="2">
    <source>
        <dbReference type="EMBL" id="KAF2078462.1"/>
    </source>
</evidence>
<keyword evidence="3" id="KW-1185">Reference proteome</keyword>
<dbReference type="Proteomes" id="UP000695562">
    <property type="component" value="Unassembled WGS sequence"/>
</dbReference>
<dbReference type="PANTHER" id="PTHR32134:SF92">
    <property type="entry name" value="FNIP REPEAT-CONTAINING PROTEIN"/>
    <property type="match status" value="1"/>
</dbReference>
<dbReference type="InterPro" id="IPR008615">
    <property type="entry name" value="FNIP"/>
</dbReference>